<dbReference type="InterPro" id="IPR011008">
    <property type="entry name" value="Dimeric_a/b-barrel"/>
</dbReference>
<dbReference type="AlphaFoldDB" id="A0AAF0ICN5"/>
<dbReference type="GO" id="GO:0043565">
    <property type="term" value="F:sequence-specific DNA binding"/>
    <property type="evidence" value="ECO:0007669"/>
    <property type="project" value="TreeGrafter"/>
</dbReference>
<dbReference type="Proteomes" id="UP000186851">
    <property type="component" value="Chromosome"/>
</dbReference>
<name>A0AAF0ICN5_ODILC</name>
<dbReference type="EMBL" id="CP091871">
    <property type="protein sequence ID" value="WEU40617.1"/>
    <property type="molecule type" value="Genomic_DNA"/>
</dbReference>
<accession>A0AAF0ICN5</accession>
<evidence type="ECO:0000259" key="1">
    <source>
        <dbReference type="Pfam" id="PF01037"/>
    </source>
</evidence>
<dbReference type="Gene3D" id="3.30.70.920">
    <property type="match status" value="1"/>
</dbReference>
<dbReference type="InterPro" id="IPR019887">
    <property type="entry name" value="Tscrpt_reg_AsnC/Lrp_C"/>
</dbReference>
<reference evidence="2" key="2">
    <citation type="journal article" date="2022" name="Nat. Microbiol.">
        <title>A closed Candidatus Odinarchaeum chromosome exposes Asgard archaeal viruses.</title>
        <authorList>
            <person name="Tamarit D."/>
            <person name="Caceres E.F."/>
            <person name="Krupovic M."/>
            <person name="Nijland R."/>
            <person name="Eme L."/>
            <person name="Robinson N.P."/>
            <person name="Ettema T.J.G."/>
        </authorList>
    </citation>
    <scope>NUCLEOTIDE SEQUENCE</scope>
    <source>
        <strain evidence="2">LCB_4</strain>
    </source>
</reference>
<reference evidence="2" key="1">
    <citation type="journal article" date="2017" name="Nature">
        <title>Asgard archaea illuminate the origin of eukaryotic cellular complexity.</title>
        <authorList>
            <person name="Zaremba-Niedzwiedzka K."/>
            <person name="Caceres E.F."/>
            <person name="Saw J.H."/>
            <person name="Backstrom D."/>
            <person name="Juzokaite L."/>
            <person name="Vancaester E."/>
            <person name="Seitz K.W."/>
            <person name="Anantharaman K."/>
            <person name="Starnawski P."/>
            <person name="Kjeldsen K.U."/>
            <person name="Scott M.B."/>
            <person name="Nunoura T."/>
            <person name="Banfield J.F."/>
            <person name="Schramm A."/>
            <person name="Baker B.J."/>
            <person name="Spang A."/>
            <person name="Ettema T.J.G."/>
        </authorList>
    </citation>
    <scope>NUCLEOTIDE SEQUENCE</scope>
    <source>
        <strain evidence="2">LCB_4</strain>
    </source>
</reference>
<organism evidence="2 3">
    <name type="scientific">Odinarchaeota yellowstonii (strain LCB_4)</name>
    <dbReference type="NCBI Taxonomy" id="1841599"/>
    <lineage>
        <taxon>Archaea</taxon>
        <taxon>Promethearchaeati</taxon>
        <taxon>Candidatus Odinarchaeota</taxon>
        <taxon>Candidatus Odinarchaeia</taxon>
        <taxon>Candidatus Odinarchaeales</taxon>
        <taxon>Candidatus Odinarchaeaceae</taxon>
        <taxon>Candidatus Odinarchaeum</taxon>
    </lineage>
</organism>
<evidence type="ECO:0000313" key="3">
    <source>
        <dbReference type="Proteomes" id="UP000186851"/>
    </source>
</evidence>
<dbReference type="SUPFAM" id="SSF54909">
    <property type="entry name" value="Dimeric alpha+beta barrel"/>
    <property type="match status" value="1"/>
</dbReference>
<dbReference type="PANTHER" id="PTHR30154:SF34">
    <property type="entry name" value="TRANSCRIPTIONAL REGULATOR AZLB"/>
    <property type="match status" value="1"/>
</dbReference>
<proteinExistence type="predicted"/>
<dbReference type="KEGG" id="oyw:OdinLCB4_001410"/>
<dbReference type="GO" id="GO:0043200">
    <property type="term" value="P:response to amino acid"/>
    <property type="evidence" value="ECO:0007669"/>
    <property type="project" value="TreeGrafter"/>
</dbReference>
<protein>
    <submittedName>
        <fullName evidence="2">Lrp/AsnC ligand binding domain-containing protein</fullName>
    </submittedName>
</protein>
<feature type="domain" description="Transcription regulator AsnC/Lrp ligand binding" evidence="1">
    <location>
        <begin position="7"/>
        <end position="74"/>
    </location>
</feature>
<dbReference type="GO" id="GO:0005829">
    <property type="term" value="C:cytosol"/>
    <property type="evidence" value="ECO:0007669"/>
    <property type="project" value="TreeGrafter"/>
</dbReference>
<gene>
    <name evidence="2" type="ORF">OdinLCB4_001410</name>
</gene>
<dbReference type="Pfam" id="PF01037">
    <property type="entry name" value="AsnC_trans_reg"/>
    <property type="match status" value="1"/>
</dbReference>
<dbReference type="PANTHER" id="PTHR30154">
    <property type="entry name" value="LEUCINE-RESPONSIVE REGULATORY PROTEIN"/>
    <property type="match status" value="1"/>
</dbReference>
<sequence>MTVVFMLVEVETGRIHDVLEKMKLIEGVKELYAITGPYDIIAKVSAKDMETVKNIVEKIHGIDGIVRTLSSIVLPF</sequence>
<evidence type="ECO:0000313" key="2">
    <source>
        <dbReference type="EMBL" id="WEU40617.1"/>
    </source>
</evidence>